<dbReference type="GeneID" id="116416434"/>
<reference evidence="2" key="1">
    <citation type="submission" date="2021-01" db="UniProtKB">
        <authorList>
            <consortium name="EnsemblMetazoa"/>
        </authorList>
    </citation>
    <scope>IDENTIFICATION</scope>
</reference>
<dbReference type="EnsemblMetazoa" id="XM_032601518">
    <property type="protein sequence ID" value="XP_032457409"/>
    <property type="gene ID" value="LOC116416434"/>
</dbReference>
<dbReference type="Proteomes" id="UP000002358">
    <property type="component" value="Unassembled WGS sequence"/>
</dbReference>
<name>A0A7M7Q751_NASVI</name>
<dbReference type="InParanoid" id="A0A7M7Q751"/>
<evidence type="ECO:0000313" key="3">
    <source>
        <dbReference type="Proteomes" id="UP000002358"/>
    </source>
</evidence>
<dbReference type="RefSeq" id="XP_031780972.1">
    <property type="nucleotide sequence ID" value="XM_031925112.1"/>
</dbReference>
<evidence type="ECO:0000256" key="1">
    <source>
        <dbReference type="SAM" id="MobiDB-lite"/>
    </source>
</evidence>
<feature type="compositionally biased region" description="Acidic residues" evidence="1">
    <location>
        <begin position="131"/>
        <end position="159"/>
    </location>
</feature>
<feature type="compositionally biased region" description="Low complexity" evidence="1">
    <location>
        <begin position="172"/>
        <end position="182"/>
    </location>
</feature>
<proteinExistence type="predicted"/>
<feature type="compositionally biased region" description="Low complexity" evidence="1">
    <location>
        <begin position="113"/>
        <end position="130"/>
    </location>
</feature>
<feature type="compositionally biased region" description="Basic and acidic residues" evidence="1">
    <location>
        <begin position="78"/>
        <end position="97"/>
    </location>
</feature>
<dbReference type="AlphaFoldDB" id="A0A7M7Q751"/>
<keyword evidence="3" id="KW-1185">Reference proteome</keyword>
<dbReference type="EnsemblMetazoa" id="XM_031925112">
    <property type="protein sequence ID" value="XP_031780972"/>
    <property type="gene ID" value="LOC116416434"/>
</dbReference>
<accession>A0A7M7Q751</accession>
<feature type="compositionally biased region" description="Acidic residues" evidence="1">
    <location>
        <begin position="183"/>
        <end position="196"/>
    </location>
</feature>
<protein>
    <submittedName>
        <fullName evidence="2">Uncharacterized protein</fullName>
    </submittedName>
</protein>
<sequence length="243" mass="27298">MDQVLKNIVTSIVFDEVLDHVTICFDPAEKLPMVMKLLNSYGPNNTVTFEIIPRGPHHDSARLTIKYRTWTSATRLRSDYKTSRTEDRMPVEQRVEAPTDSDSSDTDDEHSSSDSSTTDGTDGTDNTSDTPESDANDENDEVILNSDEDVPQQDNDNNEDNMNNDNDHIPDNNDNNYGSNDIDNADNNDINSDDNINDNGYPLQYNPQNNVELLKMNLTDAYTITQRHCSDSTDHATQNTTCP</sequence>
<dbReference type="RefSeq" id="XP_032457409.1">
    <property type="nucleotide sequence ID" value="XM_032601518.1"/>
</dbReference>
<dbReference type="KEGG" id="nvi:116416434"/>
<feature type="region of interest" description="Disordered" evidence="1">
    <location>
        <begin position="78"/>
        <end position="203"/>
    </location>
</feature>
<evidence type="ECO:0000313" key="2">
    <source>
        <dbReference type="EnsemblMetazoa" id="XP_031780972"/>
    </source>
</evidence>
<organism evidence="2 3">
    <name type="scientific">Nasonia vitripennis</name>
    <name type="common">Parasitic wasp</name>
    <dbReference type="NCBI Taxonomy" id="7425"/>
    <lineage>
        <taxon>Eukaryota</taxon>
        <taxon>Metazoa</taxon>
        <taxon>Ecdysozoa</taxon>
        <taxon>Arthropoda</taxon>
        <taxon>Hexapoda</taxon>
        <taxon>Insecta</taxon>
        <taxon>Pterygota</taxon>
        <taxon>Neoptera</taxon>
        <taxon>Endopterygota</taxon>
        <taxon>Hymenoptera</taxon>
        <taxon>Apocrita</taxon>
        <taxon>Proctotrupomorpha</taxon>
        <taxon>Chalcidoidea</taxon>
        <taxon>Pteromalidae</taxon>
        <taxon>Pteromalinae</taxon>
        <taxon>Nasonia</taxon>
    </lineage>
</organism>